<name>A0A5D4QS85_9BACI</name>
<dbReference type="Pfam" id="PF06580">
    <property type="entry name" value="His_kinase"/>
    <property type="match status" value="1"/>
</dbReference>
<dbReference type="PROSITE" id="PS50109">
    <property type="entry name" value="HIS_KIN"/>
    <property type="match status" value="1"/>
</dbReference>
<dbReference type="SUPFAM" id="SSF158472">
    <property type="entry name" value="HAMP domain-like"/>
    <property type="match status" value="1"/>
</dbReference>
<feature type="transmembrane region" description="Helical" evidence="12">
    <location>
        <begin position="293"/>
        <end position="316"/>
    </location>
</feature>
<feature type="transmembrane region" description="Helical" evidence="12">
    <location>
        <begin position="21"/>
        <end position="39"/>
    </location>
</feature>
<evidence type="ECO:0000259" key="13">
    <source>
        <dbReference type="PROSITE" id="PS50109"/>
    </source>
</evidence>
<keyword evidence="7" id="KW-0547">Nucleotide-binding</keyword>
<evidence type="ECO:0000256" key="1">
    <source>
        <dbReference type="ARBA" id="ARBA00000085"/>
    </source>
</evidence>
<dbReference type="Pfam" id="PF00672">
    <property type="entry name" value="HAMP"/>
    <property type="match status" value="1"/>
</dbReference>
<comment type="catalytic activity">
    <reaction evidence="1">
        <text>ATP + protein L-histidine = ADP + protein N-phospho-L-histidine.</text>
        <dbReference type="EC" id="2.7.13.3"/>
    </reaction>
</comment>
<evidence type="ECO:0000256" key="6">
    <source>
        <dbReference type="ARBA" id="ARBA00022679"/>
    </source>
</evidence>
<evidence type="ECO:0000256" key="7">
    <source>
        <dbReference type="ARBA" id="ARBA00022741"/>
    </source>
</evidence>
<accession>A0A5D4QS85</accession>
<sequence length="588" mass="67988">MKYFRFPKFRHLKNQLLFQNALSISLIIGLTAVFTYNIAIKIQVNEAIRYNTIMVTQISKSIDDMVESFNDVMDGVTFNNEIQRLLQIQYDTGKEMHLLNKYLASQVVDETVMFNEVDLINLYDTENLRVNLRRSVNNKDFKFFNELRPDMYDSSGRVTWKVENSVITANRLIYGIHSYKMNEIGYLTMSMKTSYLEDRIQKYDPTEERHIIILDQENHVVLTNAEDSGNDAFTSWASDLDYKSIDSESFVDIPGDGRMIVNNYQSELTGWKIISLVSLNEISEGPALIGRTIFLIGLVAIIIGIVVIWISTHYIVKPLNQLRLVMDEVEKDNFHVQVQIDRKDELGRVGDSFNKMMNKINNLISDIYQKDINEKEAQLRALRAQINPHFLYNTLDAINWMAQFDKTDEVSKMTIALSRLLKTSISNNKEYIRLEEEAKYIDDYMTIQKIRFQDKIHYSMQIDEAANKCLVPKLILQPIVENAMIHGLEKKLENGYLLIKGYVKNDLLHIQIIDNGVGMDERTMSSLLKGVYVNRDENKGTGNGILNVQNRIKLLFGREYGLKIDSNENVGSVFELTLPVHREGYKNV</sequence>
<evidence type="ECO:0000256" key="2">
    <source>
        <dbReference type="ARBA" id="ARBA00004651"/>
    </source>
</evidence>
<dbReference type="PRINTS" id="PR00344">
    <property type="entry name" value="BCTRLSENSOR"/>
</dbReference>
<dbReference type="PANTHER" id="PTHR34220">
    <property type="entry name" value="SENSOR HISTIDINE KINASE YPDA"/>
    <property type="match status" value="1"/>
</dbReference>
<keyword evidence="11 12" id="KW-0472">Membrane</keyword>
<evidence type="ECO:0000256" key="9">
    <source>
        <dbReference type="ARBA" id="ARBA00022840"/>
    </source>
</evidence>
<dbReference type="GO" id="GO:0005524">
    <property type="term" value="F:ATP binding"/>
    <property type="evidence" value="ECO:0007669"/>
    <property type="project" value="UniProtKB-KW"/>
</dbReference>
<keyword evidence="9" id="KW-0067">ATP-binding</keyword>
<feature type="domain" description="HAMP" evidence="14">
    <location>
        <begin position="313"/>
        <end position="365"/>
    </location>
</feature>
<reference evidence="15 16" key="1">
    <citation type="submission" date="2019-08" db="EMBL/GenBank/DDBJ databases">
        <title>Bacillus genomes from the desert of Cuatro Cienegas, Coahuila.</title>
        <authorList>
            <person name="Olmedo-Alvarez G."/>
        </authorList>
    </citation>
    <scope>NUCLEOTIDE SEQUENCE [LARGE SCALE GENOMIC DNA]</scope>
    <source>
        <strain evidence="15 16">CH446_14T</strain>
    </source>
</reference>
<evidence type="ECO:0000259" key="14">
    <source>
        <dbReference type="PROSITE" id="PS50885"/>
    </source>
</evidence>
<dbReference type="InterPro" id="IPR003594">
    <property type="entry name" value="HATPase_dom"/>
</dbReference>
<dbReference type="SMART" id="SM00387">
    <property type="entry name" value="HATPase_c"/>
    <property type="match status" value="1"/>
</dbReference>
<dbReference type="InterPro" id="IPR010559">
    <property type="entry name" value="Sig_transdc_His_kin_internal"/>
</dbReference>
<proteinExistence type="predicted"/>
<evidence type="ECO:0000313" key="16">
    <source>
        <dbReference type="Proteomes" id="UP000322139"/>
    </source>
</evidence>
<keyword evidence="8 15" id="KW-0418">Kinase</keyword>
<dbReference type="SMART" id="SM00304">
    <property type="entry name" value="HAMP"/>
    <property type="match status" value="1"/>
</dbReference>
<evidence type="ECO:0000256" key="3">
    <source>
        <dbReference type="ARBA" id="ARBA00012438"/>
    </source>
</evidence>
<dbReference type="EC" id="2.7.13.3" evidence="3"/>
<keyword evidence="12" id="KW-1133">Transmembrane helix</keyword>
<dbReference type="EMBL" id="VTER01000021">
    <property type="protein sequence ID" value="TYS40771.1"/>
    <property type="molecule type" value="Genomic_DNA"/>
</dbReference>
<evidence type="ECO:0000256" key="12">
    <source>
        <dbReference type="SAM" id="Phobius"/>
    </source>
</evidence>
<dbReference type="InterPro" id="IPR005467">
    <property type="entry name" value="His_kinase_dom"/>
</dbReference>
<evidence type="ECO:0000256" key="10">
    <source>
        <dbReference type="ARBA" id="ARBA00023012"/>
    </source>
</evidence>
<dbReference type="PANTHER" id="PTHR34220:SF7">
    <property type="entry name" value="SENSOR HISTIDINE KINASE YPDA"/>
    <property type="match status" value="1"/>
</dbReference>
<dbReference type="InterPro" id="IPR003660">
    <property type="entry name" value="HAMP_dom"/>
</dbReference>
<dbReference type="Proteomes" id="UP000322139">
    <property type="component" value="Unassembled WGS sequence"/>
</dbReference>
<keyword evidence="10" id="KW-0902">Two-component regulatory system</keyword>
<evidence type="ECO:0000313" key="15">
    <source>
        <dbReference type="EMBL" id="TYS40771.1"/>
    </source>
</evidence>
<comment type="subcellular location">
    <subcellularLocation>
        <location evidence="2">Cell membrane</location>
        <topology evidence="2">Multi-pass membrane protein</topology>
    </subcellularLocation>
</comment>
<dbReference type="GO" id="GO:0000155">
    <property type="term" value="F:phosphorelay sensor kinase activity"/>
    <property type="evidence" value="ECO:0007669"/>
    <property type="project" value="InterPro"/>
</dbReference>
<keyword evidence="6" id="KW-0808">Transferase</keyword>
<gene>
    <name evidence="15" type="ORF">FZD51_24790</name>
</gene>
<dbReference type="AlphaFoldDB" id="A0A5D4QS85"/>
<feature type="domain" description="Histidine kinase" evidence="13">
    <location>
        <begin position="475"/>
        <end position="582"/>
    </location>
</feature>
<evidence type="ECO:0000256" key="11">
    <source>
        <dbReference type="ARBA" id="ARBA00023136"/>
    </source>
</evidence>
<comment type="caution">
    <text evidence="15">The sequence shown here is derived from an EMBL/GenBank/DDBJ whole genome shotgun (WGS) entry which is preliminary data.</text>
</comment>
<evidence type="ECO:0000256" key="5">
    <source>
        <dbReference type="ARBA" id="ARBA00022553"/>
    </source>
</evidence>
<organism evidence="15 16">
    <name type="scientific">Bacillus infantis</name>
    <dbReference type="NCBI Taxonomy" id="324767"/>
    <lineage>
        <taxon>Bacteria</taxon>
        <taxon>Bacillati</taxon>
        <taxon>Bacillota</taxon>
        <taxon>Bacilli</taxon>
        <taxon>Bacillales</taxon>
        <taxon>Bacillaceae</taxon>
        <taxon>Bacillus</taxon>
    </lineage>
</organism>
<dbReference type="InterPro" id="IPR036890">
    <property type="entry name" value="HATPase_C_sf"/>
</dbReference>
<dbReference type="Gene3D" id="3.30.565.10">
    <property type="entry name" value="Histidine kinase-like ATPase, C-terminal domain"/>
    <property type="match status" value="1"/>
</dbReference>
<protein>
    <recommendedName>
        <fullName evidence="3">histidine kinase</fullName>
        <ecNumber evidence="3">2.7.13.3</ecNumber>
    </recommendedName>
</protein>
<dbReference type="RefSeq" id="WP_148977119.1">
    <property type="nucleotide sequence ID" value="NZ_VTER01000021.1"/>
</dbReference>
<dbReference type="CDD" id="cd06225">
    <property type="entry name" value="HAMP"/>
    <property type="match status" value="1"/>
</dbReference>
<keyword evidence="12" id="KW-0812">Transmembrane</keyword>
<evidence type="ECO:0000256" key="4">
    <source>
        <dbReference type="ARBA" id="ARBA00022475"/>
    </source>
</evidence>
<dbReference type="Gene3D" id="6.10.340.10">
    <property type="match status" value="1"/>
</dbReference>
<keyword evidence="4" id="KW-1003">Cell membrane</keyword>
<dbReference type="GO" id="GO:0005886">
    <property type="term" value="C:plasma membrane"/>
    <property type="evidence" value="ECO:0007669"/>
    <property type="project" value="UniProtKB-SubCell"/>
</dbReference>
<dbReference type="PROSITE" id="PS50885">
    <property type="entry name" value="HAMP"/>
    <property type="match status" value="1"/>
</dbReference>
<dbReference type="InterPro" id="IPR004358">
    <property type="entry name" value="Sig_transdc_His_kin-like_C"/>
</dbReference>
<dbReference type="Pfam" id="PF02518">
    <property type="entry name" value="HATPase_c"/>
    <property type="match status" value="1"/>
</dbReference>
<dbReference type="InterPro" id="IPR050640">
    <property type="entry name" value="Bact_2-comp_sensor_kinase"/>
</dbReference>
<evidence type="ECO:0000256" key="8">
    <source>
        <dbReference type="ARBA" id="ARBA00022777"/>
    </source>
</evidence>
<dbReference type="SUPFAM" id="SSF55874">
    <property type="entry name" value="ATPase domain of HSP90 chaperone/DNA topoisomerase II/histidine kinase"/>
    <property type="match status" value="1"/>
</dbReference>
<keyword evidence="5" id="KW-0597">Phosphoprotein</keyword>